<evidence type="ECO:0000313" key="11">
    <source>
        <dbReference type="Proteomes" id="UP000219573"/>
    </source>
</evidence>
<dbReference type="Gene3D" id="2.40.30.170">
    <property type="match status" value="1"/>
</dbReference>
<keyword evidence="11" id="KW-1185">Reference proteome</keyword>
<organism evidence="10 11">
    <name type="scientific">Orenia metallireducens</name>
    <dbReference type="NCBI Taxonomy" id="1413210"/>
    <lineage>
        <taxon>Bacteria</taxon>
        <taxon>Bacillati</taxon>
        <taxon>Bacillota</taxon>
        <taxon>Clostridia</taxon>
        <taxon>Halanaerobiales</taxon>
        <taxon>Halobacteroidaceae</taxon>
        <taxon>Orenia</taxon>
    </lineage>
</organism>
<evidence type="ECO:0000259" key="8">
    <source>
        <dbReference type="Pfam" id="PF25917"/>
    </source>
</evidence>
<dbReference type="SUPFAM" id="SSF111369">
    <property type="entry name" value="HlyD-like secretion proteins"/>
    <property type="match status" value="1"/>
</dbReference>
<reference evidence="11" key="1">
    <citation type="submission" date="2017-09" db="EMBL/GenBank/DDBJ databases">
        <authorList>
            <person name="Varghese N."/>
            <person name="Submissions S."/>
        </authorList>
    </citation>
    <scope>NUCLEOTIDE SEQUENCE [LARGE SCALE GENOMIC DNA]</scope>
    <source>
        <strain evidence="11">MSL47</strain>
    </source>
</reference>
<evidence type="ECO:0000259" key="9">
    <source>
        <dbReference type="Pfam" id="PF26002"/>
    </source>
</evidence>
<dbReference type="InterPro" id="IPR058982">
    <property type="entry name" value="Beta-barrel_AprE"/>
</dbReference>
<protein>
    <submittedName>
        <fullName evidence="10">Multidrug resistance efflux pump</fullName>
    </submittedName>
</protein>
<dbReference type="PANTHER" id="PTHR30386">
    <property type="entry name" value="MEMBRANE FUSION SUBUNIT OF EMRAB-TOLC MULTIDRUG EFFLUX PUMP"/>
    <property type="match status" value="1"/>
</dbReference>
<dbReference type="PANTHER" id="PTHR30386:SF26">
    <property type="entry name" value="TRANSPORT PROTEIN COMB"/>
    <property type="match status" value="1"/>
</dbReference>
<dbReference type="AlphaFoldDB" id="A0A285IBD3"/>
<evidence type="ECO:0000256" key="5">
    <source>
        <dbReference type="ARBA" id="ARBA00023136"/>
    </source>
</evidence>
<sequence>MRAEIINFEDLSDSREMLEAKEPNFIVTFIYLVLAIVVVALVWMWFGEIDIVVKATGVVRPIQNVSLIRNVNGGKIKEINFQEGEKVNKGELLYVIDTASLDLQKETDTKEIIKLEGEKSSLLKLEKSIKENKAFMDKDNLKYYNRYLVYKSKLQQLKLNYQKAKNRYIREKSLSDHSTTKSTLEELKSEYDYAELSMKSYRSEILVDLKDGIESTEDKLIQLKQQLENVKESIELSQVRAPITGKVQVLEKFNKNDYIPAGTEVLRIIPGEGTNLKMEITVRNKDISQLEAGQKVKYRFLSLPYKEYGTLTGKLTKISSDATIGQQNNASLPYNVEATIGGTKLYDKKGQAEFIKTGMLSEVRVVVRRKKILYIVLEKLDFIS</sequence>
<feature type="domain" description="Multidrug resistance protein MdtA-like barrel-sandwich hybrid" evidence="8">
    <location>
        <begin position="73"/>
        <end position="263"/>
    </location>
</feature>
<gene>
    <name evidence="10" type="ORF">SAMN06265827_13734</name>
</gene>
<dbReference type="PRINTS" id="PR01490">
    <property type="entry name" value="RTXTOXIND"/>
</dbReference>
<dbReference type="Gene3D" id="2.40.50.100">
    <property type="match status" value="1"/>
</dbReference>
<dbReference type="OrthoDB" id="357309at2"/>
<dbReference type="GO" id="GO:0016020">
    <property type="term" value="C:membrane"/>
    <property type="evidence" value="ECO:0007669"/>
    <property type="project" value="UniProtKB-SubCell"/>
</dbReference>
<feature type="coiled-coil region" evidence="6">
    <location>
        <begin position="147"/>
        <end position="240"/>
    </location>
</feature>
<comment type="subcellular location">
    <subcellularLocation>
        <location evidence="1">Membrane</location>
        <topology evidence="1">Single-pass membrane protein</topology>
    </subcellularLocation>
</comment>
<evidence type="ECO:0000313" key="10">
    <source>
        <dbReference type="EMBL" id="SNY45289.1"/>
    </source>
</evidence>
<keyword evidence="6" id="KW-0175">Coiled coil</keyword>
<dbReference type="Pfam" id="PF26002">
    <property type="entry name" value="Beta-barrel_AprE"/>
    <property type="match status" value="1"/>
</dbReference>
<accession>A0A285IBD3</accession>
<feature type="transmembrane region" description="Helical" evidence="7">
    <location>
        <begin position="25"/>
        <end position="46"/>
    </location>
</feature>
<keyword evidence="5 7" id="KW-0472">Membrane</keyword>
<evidence type="ECO:0000256" key="3">
    <source>
        <dbReference type="ARBA" id="ARBA00022692"/>
    </source>
</evidence>
<dbReference type="EMBL" id="OBDZ01000037">
    <property type="protein sequence ID" value="SNY45289.1"/>
    <property type="molecule type" value="Genomic_DNA"/>
</dbReference>
<comment type="similarity">
    <text evidence="2">Belongs to the membrane fusion protein (MFP) (TC 8.A.1) family.</text>
</comment>
<dbReference type="Proteomes" id="UP000219573">
    <property type="component" value="Unassembled WGS sequence"/>
</dbReference>
<evidence type="ECO:0000256" key="6">
    <source>
        <dbReference type="SAM" id="Coils"/>
    </source>
</evidence>
<dbReference type="Pfam" id="PF25917">
    <property type="entry name" value="BSH_RND"/>
    <property type="match status" value="1"/>
</dbReference>
<proteinExistence type="inferred from homology"/>
<keyword evidence="3 7" id="KW-0812">Transmembrane</keyword>
<name>A0A285IBD3_9FIRM</name>
<feature type="domain" description="AprE-like beta-barrel" evidence="9">
    <location>
        <begin position="277"/>
        <end position="367"/>
    </location>
</feature>
<evidence type="ECO:0000256" key="2">
    <source>
        <dbReference type="ARBA" id="ARBA00009477"/>
    </source>
</evidence>
<dbReference type="InterPro" id="IPR050739">
    <property type="entry name" value="MFP"/>
</dbReference>
<evidence type="ECO:0000256" key="4">
    <source>
        <dbReference type="ARBA" id="ARBA00022989"/>
    </source>
</evidence>
<evidence type="ECO:0000256" key="1">
    <source>
        <dbReference type="ARBA" id="ARBA00004167"/>
    </source>
</evidence>
<dbReference type="RefSeq" id="WP_097019378.1">
    <property type="nucleotide sequence ID" value="NZ_OBDZ01000037.1"/>
</dbReference>
<evidence type="ECO:0000256" key="7">
    <source>
        <dbReference type="SAM" id="Phobius"/>
    </source>
</evidence>
<keyword evidence="4 7" id="KW-1133">Transmembrane helix</keyword>
<dbReference type="InterPro" id="IPR058625">
    <property type="entry name" value="MdtA-like_BSH"/>
</dbReference>